<proteinExistence type="predicted"/>
<sequence length="158" mass="16722">MNDPKTDTGAHALSRAELIAALRAENQKLRDRWRRATIAACTATLALLAAFAALASWATADAGRTAAAVVTLAALAFCALILLLPADPVPGVPAGRLLASRFGIDGVDDPDTLVPASGTLEIHRTRPDRRDTWTIVRDGDLVRVYDADGNALEPRDGE</sequence>
<dbReference type="AlphaFoldDB" id="A0A5M9ZKU9"/>
<feature type="transmembrane region" description="Helical" evidence="1">
    <location>
        <begin position="36"/>
        <end position="60"/>
    </location>
</feature>
<keyword evidence="1" id="KW-0472">Membrane</keyword>
<feature type="transmembrane region" description="Helical" evidence="1">
    <location>
        <begin position="66"/>
        <end position="86"/>
    </location>
</feature>
<dbReference type="EMBL" id="RZUH01000004">
    <property type="protein sequence ID" value="KAA8828148.1"/>
    <property type="molecule type" value="Genomic_DNA"/>
</dbReference>
<evidence type="ECO:0000313" key="3">
    <source>
        <dbReference type="Proteomes" id="UP000410049"/>
    </source>
</evidence>
<reference evidence="2 3" key="1">
    <citation type="journal article" date="2019" name="Syst. Appl. Microbiol.">
        <title>Characterization of Bifidobacterium species in feaces of the Egyptian fruit bat: Description of B. vespertilionis sp. nov. and B. rousetti sp. nov.</title>
        <authorList>
            <person name="Modesto M."/>
            <person name="Satti M."/>
            <person name="Watanabe K."/>
            <person name="Puglisi E."/>
            <person name="Morelli L."/>
            <person name="Huang C.-H."/>
            <person name="Liou J.-S."/>
            <person name="Miyashita M."/>
            <person name="Tamura T."/>
            <person name="Saito S."/>
            <person name="Mori K."/>
            <person name="Huang L."/>
            <person name="Sciavilla P."/>
            <person name="Sandri C."/>
            <person name="Spiezio C."/>
            <person name="Vitali F."/>
            <person name="Cavalieri D."/>
            <person name="Perpetuini G."/>
            <person name="Tofalo R."/>
            <person name="Bonetti A."/>
            <person name="Arita M."/>
            <person name="Mattarelli P."/>
        </authorList>
    </citation>
    <scope>NUCLEOTIDE SEQUENCE [LARGE SCALE GENOMIC DNA]</scope>
    <source>
        <strain evidence="2 3">RST17</strain>
    </source>
</reference>
<dbReference type="Proteomes" id="UP000410049">
    <property type="component" value="Unassembled WGS sequence"/>
</dbReference>
<evidence type="ECO:0000313" key="2">
    <source>
        <dbReference type="EMBL" id="KAA8828148.1"/>
    </source>
</evidence>
<keyword evidence="1" id="KW-0812">Transmembrane</keyword>
<gene>
    <name evidence="2" type="ORF">EMO91_06825</name>
</gene>
<protein>
    <submittedName>
        <fullName evidence="2">Uncharacterized protein</fullName>
    </submittedName>
</protein>
<name>A0A5M9ZKU9_9BIFI</name>
<organism evidence="2 3">
    <name type="scientific">Bifidobacterium myosotis</name>
    <dbReference type="NCBI Taxonomy" id="1630166"/>
    <lineage>
        <taxon>Bacteria</taxon>
        <taxon>Bacillati</taxon>
        <taxon>Actinomycetota</taxon>
        <taxon>Actinomycetes</taxon>
        <taxon>Bifidobacteriales</taxon>
        <taxon>Bifidobacteriaceae</taxon>
        <taxon>Bifidobacterium</taxon>
    </lineage>
</organism>
<comment type="caution">
    <text evidence="2">The sequence shown here is derived from an EMBL/GenBank/DDBJ whole genome shotgun (WGS) entry which is preliminary data.</text>
</comment>
<accession>A0A5M9ZKU9</accession>
<evidence type="ECO:0000256" key="1">
    <source>
        <dbReference type="SAM" id="Phobius"/>
    </source>
</evidence>
<keyword evidence="1" id="KW-1133">Transmembrane helix</keyword>
<dbReference type="RefSeq" id="WP_150379314.1">
    <property type="nucleotide sequence ID" value="NZ_RZUH01000004.1"/>
</dbReference>